<feature type="region of interest" description="Disordered" evidence="9">
    <location>
        <begin position="83"/>
        <end position="105"/>
    </location>
</feature>
<evidence type="ECO:0000313" key="12">
    <source>
        <dbReference type="EMBL" id="WPB04695.1"/>
    </source>
</evidence>
<dbReference type="PANTHER" id="PTHR24419">
    <property type="entry name" value="INTERLEUKIN-1 RECEPTOR-ASSOCIATED KINASE"/>
    <property type="match status" value="1"/>
</dbReference>
<keyword evidence="3" id="KW-0808">Transferase</keyword>
<dbReference type="EC" id="2.7.11.1" evidence="1"/>
<reference evidence="12 14" key="2">
    <citation type="submission" date="2023-09" db="EMBL/GenBank/DDBJ databases">
        <title>Complete-Gapless Cercospora beticola genome.</title>
        <authorList>
            <person name="Wyatt N.A."/>
            <person name="Spanner R.E."/>
            <person name="Bolton M.D."/>
        </authorList>
    </citation>
    <scope>NUCLEOTIDE SEQUENCE [LARGE SCALE GENOMIC DNA]</scope>
    <source>
        <strain evidence="12">Cb09-40</strain>
    </source>
</reference>
<dbReference type="SUPFAM" id="SSF56112">
    <property type="entry name" value="Protein kinase-like (PK-like)"/>
    <property type="match status" value="1"/>
</dbReference>
<keyword evidence="5" id="KW-0418">Kinase</keyword>
<evidence type="ECO:0000256" key="4">
    <source>
        <dbReference type="ARBA" id="ARBA00022741"/>
    </source>
</evidence>
<evidence type="ECO:0000256" key="3">
    <source>
        <dbReference type="ARBA" id="ARBA00022679"/>
    </source>
</evidence>
<keyword evidence="4" id="KW-0547">Nucleotide-binding</keyword>
<proteinExistence type="predicted"/>
<reference evidence="11 13" key="1">
    <citation type="submission" date="2015-10" db="EMBL/GenBank/DDBJ databases">
        <title>The cercosporin biosynthetic gene cluster was horizontally transferred to several fungal lineages and shown to be expanded in Cercospora beticola based on microsynteny with recipient genomes.</title>
        <authorList>
            <person name="De Jonge R."/>
            <person name="Ebert M.K."/>
            <person name="Suttle J.C."/>
            <person name="Jurick Ii W.M."/>
            <person name="Secor G.A."/>
            <person name="Thomma B.P."/>
            <person name="Van De Peer Y."/>
            <person name="Bolton M.D."/>
        </authorList>
    </citation>
    <scope>NUCLEOTIDE SEQUENCE [LARGE SCALE GENOMIC DNA]</scope>
    <source>
        <strain evidence="11 13">09-40</strain>
    </source>
</reference>
<keyword evidence="14" id="KW-1185">Reference proteome</keyword>
<evidence type="ECO:0000256" key="9">
    <source>
        <dbReference type="SAM" id="MobiDB-lite"/>
    </source>
</evidence>
<evidence type="ECO:0000259" key="10">
    <source>
        <dbReference type="SMART" id="SM01331"/>
    </source>
</evidence>
<protein>
    <recommendedName>
        <fullName evidence="1">non-specific serine/threonine protein kinase</fullName>
        <ecNumber evidence="1">2.7.11.1</ecNumber>
    </recommendedName>
</protein>
<evidence type="ECO:0000313" key="11">
    <source>
        <dbReference type="EMBL" id="PIA94490.1"/>
    </source>
</evidence>
<dbReference type="PANTHER" id="PTHR24419:SF18">
    <property type="entry name" value="SERINE_THREONINE-PROTEIN KINASE HASPIN"/>
    <property type="match status" value="1"/>
</dbReference>
<feature type="compositionally biased region" description="Basic residues" evidence="9">
    <location>
        <begin position="194"/>
        <end position="204"/>
    </location>
</feature>
<name>A0A2G5HPN6_CERBT</name>
<dbReference type="EMBL" id="CP134189">
    <property type="protein sequence ID" value="WPB04695.1"/>
    <property type="molecule type" value="Genomic_DNA"/>
</dbReference>
<feature type="region of interest" description="Disordered" evidence="9">
    <location>
        <begin position="124"/>
        <end position="204"/>
    </location>
</feature>
<comment type="catalytic activity">
    <reaction evidence="8">
        <text>L-seryl-[protein] + ATP = O-phospho-L-seryl-[protein] + ADP + H(+)</text>
        <dbReference type="Rhea" id="RHEA:17989"/>
        <dbReference type="Rhea" id="RHEA-COMP:9863"/>
        <dbReference type="Rhea" id="RHEA-COMP:11604"/>
        <dbReference type="ChEBI" id="CHEBI:15378"/>
        <dbReference type="ChEBI" id="CHEBI:29999"/>
        <dbReference type="ChEBI" id="CHEBI:30616"/>
        <dbReference type="ChEBI" id="CHEBI:83421"/>
        <dbReference type="ChEBI" id="CHEBI:456216"/>
        <dbReference type="EC" id="2.7.11.1"/>
    </reaction>
</comment>
<evidence type="ECO:0000256" key="6">
    <source>
        <dbReference type="ARBA" id="ARBA00022840"/>
    </source>
</evidence>
<sequence>MPGAQRTYGKRSRAVYAAQLAFSPSSSPDPSPKTQALTIETTPSFAFTKSGVDTVATVRDQIKSIDPGKDQTEKATRELSQALAKRSLVQNEPDTKQARRSPRRALGEIQVNAVVAPLEALSLVSGHTPSKRTNRRKDTGQSKGSQKQRIDARGQISGRGQHTFFDDEEESSPKRNEGKESEEEGIADPPQPRRSPRKAKQKRKLVPCIPQHVDAFEDLPDDEIIVAAPKIRESPRDVQLGCPYQQHCSELLDLSTHPLTEFSAWSEDISEHFSVTKIAEASFGEVYRLSLLEDISDFCSTDESVFKVIPLTPALDALPLDKRKRNAALKRAEGMTSPHDVATEVKLLQRMSSIPGFTNFRDIRILQGRPPLAFVSAFKAWNTAQKSRKKELSHFPDPAKKTSYNGDQLWAVIEMQDAGTDLERLLETNNCTSIFPIWDVFWHTVLTIAKGEESAEFEHRDLHLGNICVRYPSANETNENTIDPSRKLNFTSLETTIIDYTLSRCLMSTSSTAPSSPSPNVSAPVDTDVAYTDLSLPHHKSLFEGDSSDEYQYDIYRYMRGALYFDHPFHPTISAEDLHNLTPSQLTNLTNGRTWKQFHPQTNLCWLHLILYKLLEQIEWPSSSAKGRAAKKNRKKKPEEYEVWKRGVELEGVLLAVQDLLDPNRICGEDGVRSTRDLVAVAVAEGWLDVEDLVGEGEEGEEEEELVEEMGELGI</sequence>
<dbReference type="AlphaFoldDB" id="A0A2G5HPN6"/>
<dbReference type="EMBL" id="LKMD01000104">
    <property type="protein sequence ID" value="PIA94490.1"/>
    <property type="molecule type" value="Genomic_DNA"/>
</dbReference>
<evidence type="ECO:0000313" key="14">
    <source>
        <dbReference type="Proteomes" id="UP001302367"/>
    </source>
</evidence>
<dbReference type="Gene3D" id="3.30.200.20">
    <property type="entry name" value="Phosphorylase Kinase, domain 1"/>
    <property type="match status" value="1"/>
</dbReference>
<dbReference type="Pfam" id="PF12330">
    <property type="entry name" value="Haspin_kinase"/>
    <property type="match status" value="1"/>
</dbReference>
<feature type="domain" description="Serine/threonine-protein kinase haspin C-terminal" evidence="10">
    <location>
        <begin position="540"/>
        <end position="662"/>
    </location>
</feature>
<evidence type="ECO:0000256" key="8">
    <source>
        <dbReference type="ARBA" id="ARBA00048679"/>
    </source>
</evidence>
<keyword evidence="6" id="KW-0067">ATP-binding</keyword>
<evidence type="ECO:0000256" key="5">
    <source>
        <dbReference type="ARBA" id="ARBA00022777"/>
    </source>
</evidence>
<comment type="catalytic activity">
    <reaction evidence="7">
        <text>L-threonyl-[protein] + ATP = O-phospho-L-threonyl-[protein] + ADP + H(+)</text>
        <dbReference type="Rhea" id="RHEA:46608"/>
        <dbReference type="Rhea" id="RHEA-COMP:11060"/>
        <dbReference type="Rhea" id="RHEA-COMP:11605"/>
        <dbReference type="ChEBI" id="CHEBI:15378"/>
        <dbReference type="ChEBI" id="CHEBI:30013"/>
        <dbReference type="ChEBI" id="CHEBI:30616"/>
        <dbReference type="ChEBI" id="CHEBI:61977"/>
        <dbReference type="ChEBI" id="CHEBI:456216"/>
        <dbReference type="EC" id="2.7.11.1"/>
    </reaction>
</comment>
<evidence type="ECO:0000313" key="13">
    <source>
        <dbReference type="Proteomes" id="UP000230605"/>
    </source>
</evidence>
<accession>A0A2G5HPN6</accession>
<dbReference type="GO" id="GO:0035556">
    <property type="term" value="P:intracellular signal transduction"/>
    <property type="evidence" value="ECO:0007669"/>
    <property type="project" value="TreeGrafter"/>
</dbReference>
<dbReference type="OrthoDB" id="21018at2759"/>
<dbReference type="Gene3D" id="1.10.510.10">
    <property type="entry name" value="Transferase(Phosphotransferase) domain 1"/>
    <property type="match status" value="1"/>
</dbReference>
<dbReference type="Proteomes" id="UP001302367">
    <property type="component" value="Chromosome 6"/>
</dbReference>
<dbReference type="Proteomes" id="UP000230605">
    <property type="component" value="Chromosome 6"/>
</dbReference>
<dbReference type="GO" id="GO:0072354">
    <property type="term" value="F:histone H3T3 kinase activity"/>
    <property type="evidence" value="ECO:0007669"/>
    <property type="project" value="TreeGrafter"/>
</dbReference>
<evidence type="ECO:0000256" key="7">
    <source>
        <dbReference type="ARBA" id="ARBA00047899"/>
    </source>
</evidence>
<dbReference type="InterPro" id="IPR024604">
    <property type="entry name" value="GSG2_C"/>
</dbReference>
<evidence type="ECO:0000256" key="2">
    <source>
        <dbReference type="ARBA" id="ARBA00022527"/>
    </source>
</evidence>
<dbReference type="InterPro" id="IPR011009">
    <property type="entry name" value="Kinase-like_dom_sf"/>
</dbReference>
<gene>
    <name evidence="11" type="ORF">CB0940_08128</name>
    <name evidence="12" type="ORF">RHO25_009342</name>
</gene>
<dbReference type="SMART" id="SM01331">
    <property type="entry name" value="DUF3635"/>
    <property type="match status" value="1"/>
</dbReference>
<dbReference type="GO" id="GO:0000278">
    <property type="term" value="P:mitotic cell cycle"/>
    <property type="evidence" value="ECO:0007669"/>
    <property type="project" value="TreeGrafter"/>
</dbReference>
<keyword evidence="2" id="KW-0723">Serine/threonine-protein kinase</keyword>
<dbReference type="GO" id="GO:0005737">
    <property type="term" value="C:cytoplasm"/>
    <property type="evidence" value="ECO:0007669"/>
    <property type="project" value="TreeGrafter"/>
</dbReference>
<dbReference type="GO" id="GO:0005524">
    <property type="term" value="F:ATP binding"/>
    <property type="evidence" value="ECO:0007669"/>
    <property type="project" value="UniProtKB-KW"/>
</dbReference>
<evidence type="ECO:0000256" key="1">
    <source>
        <dbReference type="ARBA" id="ARBA00012513"/>
    </source>
</evidence>
<organism evidence="11 13">
    <name type="scientific">Cercospora beticola</name>
    <name type="common">Sugarbeet leaf spot fungus</name>
    <dbReference type="NCBI Taxonomy" id="122368"/>
    <lineage>
        <taxon>Eukaryota</taxon>
        <taxon>Fungi</taxon>
        <taxon>Dikarya</taxon>
        <taxon>Ascomycota</taxon>
        <taxon>Pezizomycotina</taxon>
        <taxon>Dothideomycetes</taxon>
        <taxon>Dothideomycetidae</taxon>
        <taxon>Mycosphaerellales</taxon>
        <taxon>Mycosphaerellaceae</taxon>
        <taxon>Cercospora</taxon>
    </lineage>
</organism>
<dbReference type="GO" id="GO:0005634">
    <property type="term" value="C:nucleus"/>
    <property type="evidence" value="ECO:0007669"/>
    <property type="project" value="TreeGrafter"/>
</dbReference>
<feature type="region of interest" description="Disordered" evidence="9">
    <location>
        <begin position="695"/>
        <end position="715"/>
    </location>
</feature>